<dbReference type="Pfam" id="PF03358">
    <property type="entry name" value="FMN_red"/>
    <property type="match status" value="1"/>
</dbReference>
<dbReference type="SUPFAM" id="SSF52218">
    <property type="entry name" value="Flavoproteins"/>
    <property type="match status" value="1"/>
</dbReference>
<dbReference type="PANTHER" id="PTHR30543:SF21">
    <property type="entry name" value="NAD(P)H-DEPENDENT FMN REDUCTASE LOT6"/>
    <property type="match status" value="1"/>
</dbReference>
<evidence type="ECO:0000313" key="3">
    <source>
        <dbReference type="EMBL" id="GAA3040835.1"/>
    </source>
</evidence>
<feature type="compositionally biased region" description="Basic and acidic residues" evidence="1">
    <location>
        <begin position="151"/>
        <end position="160"/>
    </location>
</feature>
<sequence>MRIVGIAGSLLPGAYVWRLLEAAARELPATVDFEIWSGLEQVPPFEDGELPRPVSDLWHRLSAADGVLIAAPAHSTLPAQLGHTLDWVASARGGAVLVGKPVGVVTACPRAHEAMWTQIQLGRALGAAGAVVHGAELLISPSGPPPEPFDTEGRLTDRDHRERLRRMLDEVCSQARSASRPSLSGSPG</sequence>
<keyword evidence="4" id="KW-1185">Reference proteome</keyword>
<protein>
    <recommendedName>
        <fullName evidence="2">NADPH-dependent FMN reductase-like domain-containing protein</fullName>
    </recommendedName>
</protein>
<gene>
    <name evidence="3" type="ORF">GCM10017559_81800</name>
</gene>
<accession>A0ABP6LJ08</accession>
<name>A0ABP6LJ08_9ACTN</name>
<comment type="caution">
    <text evidence="3">The sequence shown here is derived from an EMBL/GenBank/DDBJ whole genome shotgun (WGS) entry which is preliminary data.</text>
</comment>
<dbReference type="EMBL" id="BAAAWD010000031">
    <property type="protein sequence ID" value="GAA3040835.1"/>
    <property type="molecule type" value="Genomic_DNA"/>
</dbReference>
<organism evidence="3 4">
    <name type="scientific">Streptosporangium longisporum</name>
    <dbReference type="NCBI Taxonomy" id="46187"/>
    <lineage>
        <taxon>Bacteria</taxon>
        <taxon>Bacillati</taxon>
        <taxon>Actinomycetota</taxon>
        <taxon>Actinomycetes</taxon>
        <taxon>Streptosporangiales</taxon>
        <taxon>Streptosporangiaceae</taxon>
        <taxon>Streptosporangium</taxon>
    </lineage>
</organism>
<dbReference type="InterPro" id="IPR050712">
    <property type="entry name" value="NAD(P)H-dep_reductase"/>
</dbReference>
<dbReference type="RefSeq" id="WP_344907611.1">
    <property type="nucleotide sequence ID" value="NZ_BAAAWD010000031.1"/>
</dbReference>
<dbReference type="Proteomes" id="UP001499930">
    <property type="component" value="Unassembled WGS sequence"/>
</dbReference>
<proteinExistence type="predicted"/>
<dbReference type="PANTHER" id="PTHR30543">
    <property type="entry name" value="CHROMATE REDUCTASE"/>
    <property type="match status" value="1"/>
</dbReference>
<evidence type="ECO:0000259" key="2">
    <source>
        <dbReference type="Pfam" id="PF03358"/>
    </source>
</evidence>
<reference evidence="4" key="1">
    <citation type="journal article" date="2019" name="Int. J. Syst. Evol. Microbiol.">
        <title>The Global Catalogue of Microorganisms (GCM) 10K type strain sequencing project: providing services to taxonomists for standard genome sequencing and annotation.</title>
        <authorList>
            <consortium name="The Broad Institute Genomics Platform"/>
            <consortium name="The Broad Institute Genome Sequencing Center for Infectious Disease"/>
            <person name="Wu L."/>
            <person name="Ma J."/>
        </authorList>
    </citation>
    <scope>NUCLEOTIDE SEQUENCE [LARGE SCALE GENOMIC DNA]</scope>
    <source>
        <strain evidence="4">JCM 3106</strain>
    </source>
</reference>
<feature type="domain" description="NADPH-dependent FMN reductase-like" evidence="2">
    <location>
        <begin position="1"/>
        <end position="139"/>
    </location>
</feature>
<feature type="region of interest" description="Disordered" evidence="1">
    <location>
        <begin position="140"/>
        <end position="160"/>
    </location>
</feature>
<dbReference type="Gene3D" id="3.40.50.360">
    <property type="match status" value="1"/>
</dbReference>
<evidence type="ECO:0000256" key="1">
    <source>
        <dbReference type="SAM" id="MobiDB-lite"/>
    </source>
</evidence>
<evidence type="ECO:0000313" key="4">
    <source>
        <dbReference type="Proteomes" id="UP001499930"/>
    </source>
</evidence>
<dbReference type="InterPro" id="IPR005025">
    <property type="entry name" value="FMN_Rdtase-like_dom"/>
</dbReference>
<dbReference type="InterPro" id="IPR029039">
    <property type="entry name" value="Flavoprotein-like_sf"/>
</dbReference>